<gene>
    <name evidence="3" type="ORF">GCM10007416_14180</name>
</gene>
<evidence type="ECO:0000313" key="4">
    <source>
        <dbReference type="Proteomes" id="UP000617979"/>
    </source>
</evidence>
<protein>
    <recommendedName>
        <fullName evidence="2">VOC domain-containing protein</fullName>
    </recommendedName>
</protein>
<dbReference type="PANTHER" id="PTHR36113:SF6">
    <property type="entry name" value="FOSFOMYCIN RESISTANCE PROTEIN FOSX"/>
    <property type="match status" value="1"/>
</dbReference>
<dbReference type="InterPro" id="IPR004360">
    <property type="entry name" value="Glyas_Fos-R_dOase_dom"/>
</dbReference>
<dbReference type="InterPro" id="IPR051332">
    <property type="entry name" value="Fosfomycin_Res_Enzymes"/>
</dbReference>
<dbReference type="PROSITE" id="PS51819">
    <property type="entry name" value="VOC"/>
    <property type="match status" value="1"/>
</dbReference>
<evidence type="ECO:0000259" key="2">
    <source>
        <dbReference type="PROSITE" id="PS51819"/>
    </source>
</evidence>
<organism evidence="3 4">
    <name type="scientific">Kroppenstedtia guangzhouensis</name>
    <dbReference type="NCBI Taxonomy" id="1274356"/>
    <lineage>
        <taxon>Bacteria</taxon>
        <taxon>Bacillati</taxon>
        <taxon>Bacillota</taxon>
        <taxon>Bacilli</taxon>
        <taxon>Bacillales</taxon>
        <taxon>Thermoactinomycetaceae</taxon>
        <taxon>Kroppenstedtia</taxon>
    </lineage>
</organism>
<dbReference type="EMBL" id="BMEX01000004">
    <property type="protein sequence ID" value="GGA42359.1"/>
    <property type="molecule type" value="Genomic_DNA"/>
</dbReference>
<dbReference type="Pfam" id="PF00903">
    <property type="entry name" value="Glyoxalase"/>
    <property type="match status" value="1"/>
</dbReference>
<dbReference type="InterPro" id="IPR029068">
    <property type="entry name" value="Glyas_Bleomycin-R_OHBP_Dase"/>
</dbReference>
<keyword evidence="4" id="KW-1185">Reference proteome</keyword>
<evidence type="ECO:0000313" key="3">
    <source>
        <dbReference type="EMBL" id="GGA42359.1"/>
    </source>
</evidence>
<dbReference type="PANTHER" id="PTHR36113">
    <property type="entry name" value="LYASE, PUTATIVE-RELATED-RELATED"/>
    <property type="match status" value="1"/>
</dbReference>
<dbReference type="Proteomes" id="UP000617979">
    <property type="component" value="Unassembled WGS sequence"/>
</dbReference>
<feature type="domain" description="VOC" evidence="2">
    <location>
        <begin position="5"/>
        <end position="131"/>
    </location>
</feature>
<dbReference type="Gene3D" id="3.10.180.10">
    <property type="entry name" value="2,3-Dihydroxybiphenyl 1,2-Dioxygenase, domain 1"/>
    <property type="match status" value="1"/>
</dbReference>
<keyword evidence="1" id="KW-0479">Metal-binding</keyword>
<proteinExistence type="predicted"/>
<evidence type="ECO:0000256" key="1">
    <source>
        <dbReference type="ARBA" id="ARBA00022723"/>
    </source>
</evidence>
<sequence length="139" mass="16106">MIRVGFSHLDYNVSDLKKAVAFYDPLMKFLGFSKEVESREWILYGNGRMKLCLVQCGPSFAGEGFHRKRPGLNHIAFQAEHREDVDRTAVFLNEHGIATLYQSPGQFHSELEYYAVFFEDPFRLKLEVVYSPCYLKDGE</sequence>
<name>A0ABQ1GEL2_9BACL</name>
<dbReference type="RefSeq" id="WP_188431337.1">
    <property type="nucleotide sequence ID" value="NZ_BMEX01000004.1"/>
</dbReference>
<comment type="caution">
    <text evidence="3">The sequence shown here is derived from an EMBL/GenBank/DDBJ whole genome shotgun (WGS) entry which is preliminary data.</text>
</comment>
<dbReference type="InterPro" id="IPR037523">
    <property type="entry name" value="VOC_core"/>
</dbReference>
<accession>A0ABQ1GEL2</accession>
<dbReference type="SUPFAM" id="SSF54593">
    <property type="entry name" value="Glyoxalase/Bleomycin resistance protein/Dihydroxybiphenyl dioxygenase"/>
    <property type="match status" value="1"/>
</dbReference>
<reference evidence="4" key="1">
    <citation type="journal article" date="2019" name="Int. J. Syst. Evol. Microbiol.">
        <title>The Global Catalogue of Microorganisms (GCM) 10K type strain sequencing project: providing services to taxonomists for standard genome sequencing and annotation.</title>
        <authorList>
            <consortium name="The Broad Institute Genomics Platform"/>
            <consortium name="The Broad Institute Genome Sequencing Center for Infectious Disease"/>
            <person name="Wu L."/>
            <person name="Ma J."/>
        </authorList>
    </citation>
    <scope>NUCLEOTIDE SEQUENCE [LARGE SCALE GENOMIC DNA]</scope>
    <source>
        <strain evidence="4">CGMCC 1.12404</strain>
    </source>
</reference>